<dbReference type="InterPro" id="IPR006202">
    <property type="entry name" value="Neur_chan_lig-bd"/>
</dbReference>
<dbReference type="PANTHER" id="PTHR18945">
    <property type="entry name" value="NEUROTRANSMITTER GATED ION CHANNEL"/>
    <property type="match status" value="1"/>
</dbReference>
<dbReference type="EMBL" id="CAJNOR010003090">
    <property type="protein sequence ID" value="CAF1376450.1"/>
    <property type="molecule type" value="Genomic_DNA"/>
</dbReference>
<evidence type="ECO:0000259" key="17">
    <source>
        <dbReference type="Pfam" id="PF02932"/>
    </source>
</evidence>
<dbReference type="EMBL" id="CAJNOJ010000303">
    <property type="protein sequence ID" value="CAF1383927.1"/>
    <property type="molecule type" value="Genomic_DNA"/>
</dbReference>
<evidence type="ECO:0000256" key="15">
    <source>
        <dbReference type="SAM" id="MobiDB-lite"/>
    </source>
</evidence>
<evidence type="ECO:0000313" key="21">
    <source>
        <dbReference type="Proteomes" id="UP000663852"/>
    </source>
</evidence>
<dbReference type="Pfam" id="PF02932">
    <property type="entry name" value="Neur_chan_memb"/>
    <property type="match status" value="1"/>
</dbReference>
<dbReference type="InterPro" id="IPR018000">
    <property type="entry name" value="Neurotransmitter_ion_chnl_CS"/>
</dbReference>
<dbReference type="Pfam" id="PF02931">
    <property type="entry name" value="Neur_chan_LBD"/>
    <property type="match status" value="1"/>
</dbReference>
<feature type="transmembrane region" description="Helical" evidence="14">
    <location>
        <begin position="477"/>
        <end position="501"/>
    </location>
</feature>
<keyword evidence="14" id="KW-0732">Signal</keyword>
<evidence type="ECO:0000256" key="11">
    <source>
        <dbReference type="ARBA" id="ARBA00023286"/>
    </source>
</evidence>
<evidence type="ECO:0000313" key="18">
    <source>
        <dbReference type="EMBL" id="CAF1376450.1"/>
    </source>
</evidence>
<keyword evidence="9" id="KW-0675">Receptor</keyword>
<dbReference type="PRINTS" id="PR00254">
    <property type="entry name" value="NICOTINICR"/>
</dbReference>
<dbReference type="InterPro" id="IPR002394">
    <property type="entry name" value="Nicotinic_acetylcholine_rcpt"/>
</dbReference>
<feature type="domain" description="Neurotransmitter-gated ion-channel ligand-binding" evidence="16">
    <location>
        <begin position="29"/>
        <end position="237"/>
    </location>
</feature>
<feature type="chain" id="PRO_5036513745" evidence="14">
    <location>
        <begin position="22"/>
        <end position="503"/>
    </location>
</feature>
<feature type="transmembrane region" description="Helical" evidence="14">
    <location>
        <begin position="294"/>
        <end position="318"/>
    </location>
</feature>
<feature type="transmembrane region" description="Helical" evidence="14">
    <location>
        <begin position="267"/>
        <end position="288"/>
    </location>
</feature>
<evidence type="ECO:0000256" key="3">
    <source>
        <dbReference type="ARBA" id="ARBA00022692"/>
    </source>
</evidence>
<evidence type="ECO:0000256" key="4">
    <source>
        <dbReference type="ARBA" id="ARBA00022989"/>
    </source>
</evidence>
<dbReference type="PRINTS" id="PR00252">
    <property type="entry name" value="NRIONCHANNEL"/>
</dbReference>
<evidence type="ECO:0000256" key="8">
    <source>
        <dbReference type="ARBA" id="ARBA00023157"/>
    </source>
</evidence>
<evidence type="ECO:0000256" key="2">
    <source>
        <dbReference type="ARBA" id="ARBA00022475"/>
    </source>
</evidence>
<dbReference type="InterPro" id="IPR006201">
    <property type="entry name" value="Neur_channel"/>
</dbReference>
<evidence type="ECO:0000256" key="9">
    <source>
        <dbReference type="ARBA" id="ARBA00023170"/>
    </source>
</evidence>
<keyword evidence="7 14" id="KW-0472">Membrane</keyword>
<dbReference type="InterPro" id="IPR038050">
    <property type="entry name" value="Neuro_actylchol_rec"/>
</dbReference>
<feature type="region of interest" description="Disordered" evidence="15">
    <location>
        <begin position="407"/>
        <end position="433"/>
    </location>
</feature>
<evidence type="ECO:0000256" key="13">
    <source>
        <dbReference type="ARBA" id="ARBA00034099"/>
    </source>
</evidence>
<feature type="signal peptide" evidence="14">
    <location>
        <begin position="1"/>
        <end position="21"/>
    </location>
</feature>
<name>A0A815JY59_ADIRI</name>
<keyword evidence="4 14" id="KW-1133">Transmembrane helix</keyword>
<evidence type="ECO:0000256" key="5">
    <source>
        <dbReference type="ARBA" id="ARBA00023018"/>
    </source>
</evidence>
<organism evidence="19 21">
    <name type="scientific">Adineta ricciae</name>
    <name type="common">Rotifer</name>
    <dbReference type="NCBI Taxonomy" id="249248"/>
    <lineage>
        <taxon>Eukaryota</taxon>
        <taxon>Metazoa</taxon>
        <taxon>Spiralia</taxon>
        <taxon>Gnathifera</taxon>
        <taxon>Rotifera</taxon>
        <taxon>Eurotatoria</taxon>
        <taxon>Bdelloidea</taxon>
        <taxon>Adinetida</taxon>
        <taxon>Adinetidae</taxon>
        <taxon>Adineta</taxon>
    </lineage>
</organism>
<evidence type="ECO:0000256" key="14">
    <source>
        <dbReference type="RuleBase" id="RU000687"/>
    </source>
</evidence>
<dbReference type="Proteomes" id="UP000663852">
    <property type="component" value="Unassembled WGS sequence"/>
</dbReference>
<proteinExistence type="inferred from homology"/>
<reference evidence="19" key="1">
    <citation type="submission" date="2021-02" db="EMBL/GenBank/DDBJ databases">
        <authorList>
            <person name="Nowell W R."/>
        </authorList>
    </citation>
    <scope>NUCLEOTIDE SEQUENCE</scope>
</reference>
<protein>
    <submittedName>
        <fullName evidence="19">Uncharacterized protein</fullName>
    </submittedName>
</protein>
<dbReference type="FunFam" id="2.70.170.10:FF:000028">
    <property type="entry name" value="AcetylCholine Receptor"/>
    <property type="match status" value="1"/>
</dbReference>
<evidence type="ECO:0000256" key="7">
    <source>
        <dbReference type="ARBA" id="ARBA00023136"/>
    </source>
</evidence>
<keyword evidence="1 14" id="KW-0813">Transport</keyword>
<comment type="subcellular location">
    <subcellularLocation>
        <location evidence="13">Synaptic cell membrane</location>
        <topology evidence="13">Multi-pass membrane protein</topology>
    </subcellularLocation>
</comment>
<evidence type="ECO:0000259" key="16">
    <source>
        <dbReference type="Pfam" id="PF02931"/>
    </source>
</evidence>
<evidence type="ECO:0000313" key="20">
    <source>
        <dbReference type="Proteomes" id="UP000663828"/>
    </source>
</evidence>
<evidence type="ECO:0000256" key="6">
    <source>
        <dbReference type="ARBA" id="ARBA00023065"/>
    </source>
</evidence>
<gene>
    <name evidence="19" type="ORF">EDS130_LOCUS35088</name>
    <name evidence="18" type="ORF">XAT740_LOCUS32830</name>
</gene>
<dbReference type="InterPro" id="IPR006029">
    <property type="entry name" value="Neurotrans-gated_channel_TM"/>
</dbReference>
<sequence length="503" mass="57032">MRIQNCLLFFCYLLYLSDCGAFPSTQVSEQTLIANLLTGYNNNIRPDTQVYVDITASIQQIVSIDEKQQIMTSSSFISQSWLDTRLTWTPSANGNITVVMIPAQKLWLPDTMILNSADSSGYLSINTYSLASVDYTGDVYMILPALASKTRCSLFIQKFPFDNQICSINLTSWSQGANRLVYTENASTLIDISNYIEHPLWKLKSVSMDVIRTSDRSLFEDTYNDVISIQLFLQRKPLYYIMNGIFTCLILNCVTLLAFALPFGSQIGLCMTCFMTYSVNSLTFANIFPQQSQYLMMITLYFILSMCWTLISMLWFIVCNHFISKAQLPKLLFDFSGLLQRRSANCFSKSKEIDLNDKKEVSQMGDGELKDSNDAEKMNKTPNRCVSCRKLFSVCLRKRVKVENIDKAQEKSGNDGKSTKNDITPDEIGKSDDVKVNKEKADPKCNFCDRCEPCQEDFDKDKGKGKNKKDIEGKCSILNYLAFAFVLLCVFVSNVVVWVTMAS</sequence>
<keyword evidence="6 14" id="KW-0406">Ion transport</keyword>
<keyword evidence="3 14" id="KW-0812">Transmembrane</keyword>
<feature type="transmembrane region" description="Helical" evidence="14">
    <location>
        <begin position="238"/>
        <end position="260"/>
    </location>
</feature>
<dbReference type="InterPro" id="IPR036734">
    <property type="entry name" value="Neur_chan_lig-bd_sf"/>
</dbReference>
<dbReference type="GO" id="GO:0045211">
    <property type="term" value="C:postsynaptic membrane"/>
    <property type="evidence" value="ECO:0007669"/>
    <property type="project" value="InterPro"/>
</dbReference>
<keyword evidence="20" id="KW-1185">Reference proteome</keyword>
<dbReference type="Gene3D" id="2.70.170.10">
    <property type="entry name" value="Neurotransmitter-gated ion-channel ligand-binding domain"/>
    <property type="match status" value="1"/>
</dbReference>
<feature type="domain" description="Neurotransmitter-gated ion-channel transmembrane" evidence="17">
    <location>
        <begin position="248"/>
        <end position="498"/>
    </location>
</feature>
<dbReference type="GO" id="GO:0004888">
    <property type="term" value="F:transmembrane signaling receptor activity"/>
    <property type="evidence" value="ECO:0007669"/>
    <property type="project" value="InterPro"/>
</dbReference>
<keyword evidence="2" id="KW-1003">Cell membrane</keyword>
<keyword evidence="10" id="KW-0325">Glycoprotein</keyword>
<dbReference type="InterPro" id="IPR036719">
    <property type="entry name" value="Neuro-gated_channel_TM_sf"/>
</dbReference>
<feature type="compositionally biased region" description="Basic and acidic residues" evidence="15">
    <location>
        <begin position="407"/>
        <end position="420"/>
    </location>
</feature>
<dbReference type="GO" id="GO:0022848">
    <property type="term" value="F:acetylcholine-gated monoatomic cation-selective channel activity"/>
    <property type="evidence" value="ECO:0007669"/>
    <property type="project" value="InterPro"/>
</dbReference>
<dbReference type="AlphaFoldDB" id="A0A815JY59"/>
<dbReference type="CDD" id="cd18989">
    <property type="entry name" value="LGIC_ECD_cation"/>
    <property type="match status" value="1"/>
</dbReference>
<evidence type="ECO:0000256" key="1">
    <source>
        <dbReference type="ARBA" id="ARBA00022448"/>
    </source>
</evidence>
<evidence type="ECO:0000256" key="10">
    <source>
        <dbReference type="ARBA" id="ARBA00023180"/>
    </source>
</evidence>
<keyword evidence="11" id="KW-1071">Ligand-gated ion channel</keyword>
<keyword evidence="5" id="KW-0770">Synapse</keyword>
<evidence type="ECO:0000256" key="12">
    <source>
        <dbReference type="ARBA" id="ARBA00023303"/>
    </source>
</evidence>
<dbReference type="Gene3D" id="1.20.58.390">
    <property type="entry name" value="Neurotransmitter-gated ion-channel transmembrane domain"/>
    <property type="match status" value="1"/>
</dbReference>
<comment type="similarity">
    <text evidence="14">Belongs to the ligand-gated ion channel (TC 1.A.9) family.</text>
</comment>
<evidence type="ECO:0000313" key="19">
    <source>
        <dbReference type="EMBL" id="CAF1383927.1"/>
    </source>
</evidence>
<comment type="caution">
    <text evidence="19">The sequence shown here is derived from an EMBL/GenBank/DDBJ whole genome shotgun (WGS) entry which is preliminary data.</text>
</comment>
<dbReference type="PROSITE" id="PS00236">
    <property type="entry name" value="NEUROTR_ION_CHANNEL"/>
    <property type="match status" value="1"/>
</dbReference>
<keyword evidence="8" id="KW-1015">Disulfide bond</keyword>
<accession>A0A815JY59</accession>
<dbReference type="OrthoDB" id="5975154at2759"/>
<dbReference type="Proteomes" id="UP000663828">
    <property type="component" value="Unassembled WGS sequence"/>
</dbReference>
<keyword evidence="12 14" id="KW-0407">Ion channel</keyword>
<dbReference type="SUPFAM" id="SSF90112">
    <property type="entry name" value="Neurotransmitter-gated ion-channel transmembrane pore"/>
    <property type="match status" value="1"/>
</dbReference>
<dbReference type="SUPFAM" id="SSF63712">
    <property type="entry name" value="Nicotinic receptor ligand binding domain-like"/>
    <property type="match status" value="1"/>
</dbReference>